<sequence>MDDGAEGVWKGLKLLIRGLCEFPETVMDLFEWLGRKVLRHVFRVKKEVGYWTAMPIGLCFIVLVGMAGFLIAVAL</sequence>
<dbReference type="AlphaFoldDB" id="A0A562PIN0"/>
<evidence type="ECO:0000313" key="2">
    <source>
        <dbReference type="EMBL" id="TWI44193.1"/>
    </source>
</evidence>
<keyword evidence="1" id="KW-1133">Transmembrane helix</keyword>
<keyword evidence="3" id="KW-1185">Reference proteome</keyword>
<keyword evidence="1" id="KW-0812">Transmembrane</keyword>
<dbReference type="Proteomes" id="UP000316905">
    <property type="component" value="Unassembled WGS sequence"/>
</dbReference>
<protein>
    <submittedName>
        <fullName evidence="2">Uncharacterized protein</fullName>
    </submittedName>
</protein>
<reference evidence="2 3" key="1">
    <citation type="journal article" date="2015" name="Stand. Genomic Sci.">
        <title>Genomic Encyclopedia of Bacterial and Archaeal Type Strains, Phase III: the genomes of soil and plant-associated and newly described type strains.</title>
        <authorList>
            <person name="Whitman W.B."/>
            <person name="Woyke T."/>
            <person name="Klenk H.P."/>
            <person name="Zhou Y."/>
            <person name="Lilburn T.G."/>
            <person name="Beck B.J."/>
            <person name="De Vos P."/>
            <person name="Vandamme P."/>
            <person name="Eisen J.A."/>
            <person name="Garrity G."/>
            <person name="Hugenholtz P."/>
            <person name="Kyrpides N.C."/>
        </authorList>
    </citation>
    <scope>NUCLEOTIDE SEQUENCE [LARGE SCALE GENOMIC DNA]</scope>
    <source>
        <strain evidence="2 3">CGMCC 1.6858</strain>
    </source>
</reference>
<dbReference type="RefSeq" id="WP_145146120.1">
    <property type="nucleotide sequence ID" value="NZ_VLKY01000057.1"/>
</dbReference>
<evidence type="ECO:0000256" key="1">
    <source>
        <dbReference type="SAM" id="Phobius"/>
    </source>
</evidence>
<gene>
    <name evidence="2" type="ORF">IQ22_04743</name>
</gene>
<accession>A0A562PIN0</accession>
<name>A0A562PIN0_9PSED</name>
<proteinExistence type="predicted"/>
<organism evidence="2 3">
    <name type="scientific">Pseudomonas duriflava</name>
    <dbReference type="NCBI Taxonomy" id="459528"/>
    <lineage>
        <taxon>Bacteria</taxon>
        <taxon>Pseudomonadati</taxon>
        <taxon>Pseudomonadota</taxon>
        <taxon>Gammaproteobacteria</taxon>
        <taxon>Pseudomonadales</taxon>
        <taxon>Pseudomonadaceae</taxon>
        <taxon>Pseudomonas</taxon>
    </lineage>
</organism>
<dbReference type="EMBL" id="VLKY01000057">
    <property type="protein sequence ID" value="TWI44193.1"/>
    <property type="molecule type" value="Genomic_DNA"/>
</dbReference>
<feature type="transmembrane region" description="Helical" evidence="1">
    <location>
        <begin position="48"/>
        <end position="74"/>
    </location>
</feature>
<keyword evidence="1" id="KW-0472">Membrane</keyword>
<comment type="caution">
    <text evidence="2">The sequence shown here is derived from an EMBL/GenBank/DDBJ whole genome shotgun (WGS) entry which is preliminary data.</text>
</comment>
<evidence type="ECO:0000313" key="3">
    <source>
        <dbReference type="Proteomes" id="UP000316905"/>
    </source>
</evidence>